<evidence type="ECO:0000256" key="7">
    <source>
        <dbReference type="ARBA" id="ARBA00023136"/>
    </source>
</evidence>
<sequence length="166" mass="19152">MHRTLDDRSMPRVPMALSVLAGFIVLLYPLPAQAVMQRPLLLMMVLIYWLLYQPRYVGVGYAFVLGLLADVFLQQPLGQHSIIWVVTAFLVMVCRRYLLPLSWWRAWLIAALGIIVAGIAQSLWLYPRYLSADGVFAPFIYSSIIAWPLVMCLLHRSHRPQMHDDW</sequence>
<dbReference type="EMBL" id="BAAAFR010000004">
    <property type="protein sequence ID" value="GAA0318264.1"/>
    <property type="molecule type" value="Genomic_DNA"/>
</dbReference>
<keyword evidence="7 8" id="KW-0472">Membrane</keyword>
<comment type="caution">
    <text evidence="9">The sequence shown here is derived from an EMBL/GenBank/DDBJ whole genome shotgun (WGS) entry which is preliminary data.</text>
</comment>
<comment type="subcellular location">
    <subcellularLocation>
        <location evidence="1">Cell membrane</location>
        <topology evidence="1">Multi-pass membrane protein</topology>
    </subcellularLocation>
</comment>
<comment type="similarity">
    <text evidence="2">Belongs to the MreD family.</text>
</comment>
<keyword evidence="10" id="KW-1185">Reference proteome</keyword>
<keyword evidence="3" id="KW-1003">Cell membrane</keyword>
<dbReference type="NCBIfam" id="TIGR03426">
    <property type="entry name" value="shape_MreD"/>
    <property type="match status" value="1"/>
</dbReference>
<feature type="transmembrane region" description="Helical" evidence="8">
    <location>
        <begin position="81"/>
        <end position="99"/>
    </location>
</feature>
<evidence type="ECO:0000313" key="10">
    <source>
        <dbReference type="Proteomes" id="UP001501787"/>
    </source>
</evidence>
<keyword evidence="5" id="KW-0133">Cell shape</keyword>
<evidence type="ECO:0000256" key="5">
    <source>
        <dbReference type="ARBA" id="ARBA00022960"/>
    </source>
</evidence>
<dbReference type="Proteomes" id="UP001501787">
    <property type="component" value="Unassembled WGS sequence"/>
</dbReference>
<keyword evidence="4 8" id="KW-0812">Transmembrane</keyword>
<evidence type="ECO:0000256" key="4">
    <source>
        <dbReference type="ARBA" id="ARBA00022692"/>
    </source>
</evidence>
<dbReference type="RefSeq" id="WP_201504980.1">
    <property type="nucleotide sequence ID" value="NZ_BAAAFR010000004.1"/>
</dbReference>
<evidence type="ECO:0000256" key="6">
    <source>
        <dbReference type="ARBA" id="ARBA00022989"/>
    </source>
</evidence>
<dbReference type="PANTHER" id="PTHR37484:SF1">
    <property type="entry name" value="ROD SHAPE-DETERMINING PROTEIN MRED"/>
    <property type="match status" value="1"/>
</dbReference>
<dbReference type="InterPro" id="IPR007227">
    <property type="entry name" value="Cell_shape_determining_MreD"/>
</dbReference>
<reference evidence="9 10" key="1">
    <citation type="journal article" date="2019" name="Int. J. Syst. Evol. Microbiol.">
        <title>The Global Catalogue of Microorganisms (GCM) 10K type strain sequencing project: providing services to taxonomists for standard genome sequencing and annotation.</title>
        <authorList>
            <consortium name="The Broad Institute Genomics Platform"/>
            <consortium name="The Broad Institute Genome Sequencing Center for Infectious Disease"/>
            <person name="Wu L."/>
            <person name="Ma J."/>
        </authorList>
    </citation>
    <scope>NUCLEOTIDE SEQUENCE [LARGE SCALE GENOMIC DNA]</scope>
    <source>
        <strain evidence="9 10">JCM 16343</strain>
    </source>
</reference>
<dbReference type="Pfam" id="PF04093">
    <property type="entry name" value="MreD"/>
    <property type="match status" value="1"/>
</dbReference>
<name>A0ABN0VVA9_9GAMM</name>
<feature type="transmembrane region" description="Helical" evidence="8">
    <location>
        <begin position="136"/>
        <end position="154"/>
    </location>
</feature>
<gene>
    <name evidence="9" type="primary">mreD</name>
    <name evidence="9" type="ORF">GCM10009129_14750</name>
</gene>
<evidence type="ECO:0000256" key="2">
    <source>
        <dbReference type="ARBA" id="ARBA00007776"/>
    </source>
</evidence>
<evidence type="ECO:0000313" key="9">
    <source>
        <dbReference type="EMBL" id="GAA0318264.1"/>
    </source>
</evidence>
<accession>A0ABN0VVA9</accession>
<organism evidence="9 10">
    <name type="scientific">Psychrobacter aestuarii</name>
    <dbReference type="NCBI Taxonomy" id="556327"/>
    <lineage>
        <taxon>Bacteria</taxon>
        <taxon>Pseudomonadati</taxon>
        <taxon>Pseudomonadota</taxon>
        <taxon>Gammaproteobacteria</taxon>
        <taxon>Moraxellales</taxon>
        <taxon>Moraxellaceae</taxon>
        <taxon>Psychrobacter</taxon>
    </lineage>
</organism>
<evidence type="ECO:0000256" key="3">
    <source>
        <dbReference type="ARBA" id="ARBA00022475"/>
    </source>
</evidence>
<evidence type="ECO:0000256" key="1">
    <source>
        <dbReference type="ARBA" id="ARBA00004651"/>
    </source>
</evidence>
<feature type="transmembrane region" description="Helical" evidence="8">
    <location>
        <begin position="12"/>
        <end position="30"/>
    </location>
</feature>
<evidence type="ECO:0000256" key="8">
    <source>
        <dbReference type="SAM" id="Phobius"/>
    </source>
</evidence>
<proteinExistence type="inferred from homology"/>
<feature type="transmembrane region" description="Helical" evidence="8">
    <location>
        <begin position="106"/>
        <end position="124"/>
    </location>
</feature>
<keyword evidence="6 8" id="KW-1133">Transmembrane helix</keyword>
<dbReference type="PANTHER" id="PTHR37484">
    <property type="entry name" value="ROD SHAPE-DETERMINING PROTEIN MRED"/>
    <property type="match status" value="1"/>
</dbReference>
<protein>
    <submittedName>
        <fullName evidence="9">Rod shape-determining protein MreD</fullName>
    </submittedName>
</protein>
<dbReference type="InterPro" id="IPR026034">
    <property type="entry name" value="MreD_proteobac"/>
</dbReference>